<dbReference type="Gene3D" id="3.30.160.20">
    <property type="match status" value="1"/>
</dbReference>
<evidence type="ECO:0000256" key="3">
    <source>
        <dbReference type="ARBA" id="ARBA00022917"/>
    </source>
</evidence>
<evidence type="ECO:0000313" key="7">
    <source>
        <dbReference type="Proteomes" id="UP000279271"/>
    </source>
</evidence>
<feature type="region of interest" description="Disordered" evidence="4">
    <location>
        <begin position="385"/>
        <end position="412"/>
    </location>
</feature>
<dbReference type="InterPro" id="IPR005139">
    <property type="entry name" value="PCRF"/>
</dbReference>
<dbReference type="Proteomes" id="UP000279271">
    <property type="component" value="Unassembled WGS sequence"/>
</dbReference>
<dbReference type="InterPro" id="IPR045853">
    <property type="entry name" value="Pep_chain_release_fac_I_sf"/>
</dbReference>
<evidence type="ECO:0000259" key="5">
    <source>
        <dbReference type="PROSITE" id="PS00745"/>
    </source>
</evidence>
<proteinExistence type="inferred from homology"/>
<feature type="compositionally biased region" description="Low complexity" evidence="4">
    <location>
        <begin position="392"/>
        <end position="406"/>
    </location>
</feature>
<keyword evidence="3" id="KW-0648">Protein biosynthesis</keyword>
<dbReference type="PROSITE" id="PS00745">
    <property type="entry name" value="RF_PROK_I"/>
    <property type="match status" value="1"/>
</dbReference>
<dbReference type="PANTHER" id="PTHR43804">
    <property type="entry name" value="LD18447P"/>
    <property type="match status" value="1"/>
</dbReference>
<dbReference type="Pfam" id="PF00472">
    <property type="entry name" value="RF-1"/>
    <property type="match status" value="1"/>
</dbReference>
<evidence type="ECO:0000256" key="4">
    <source>
        <dbReference type="SAM" id="MobiDB-lite"/>
    </source>
</evidence>
<keyword evidence="2" id="KW-0488">Methylation</keyword>
<sequence>KTALDCWQAYRANPPFLTRATSSLPGTPHLTPAIQGRLDEIAARHAALVRDSLAPSFSRLPPQEMARLARDIAELEPVVEAAARLARRRAELEEVAAMARDPGEEEDLRAAAAAERDELAAALPALESAVLLSLVPPDAADGRGVVLEVRAGTGGDEACLFAADLFGMYAAHAAARGWRWEVLEHARGEAGGVRAASAAVSAPPGAPGVYGRLKHESGVHRVQRVPATEASGRVHTSAASVAVLPQAAAVEVDLREEDLRVDVFRASGAGGQHVNTTNSAVRVTHLPTGLAVAIQDERSQHKNRAKALQVLRARLYDSRRREAEQAHAADRKAQGRVTDHRVGLTLHGMEAVLVQGDIDPFIDALALDHQMRLLASLGAYRTETGGHGTRSGTGSRCPYADPAEGPADAEEGQRLADRRSWWHASVWIRQCRGKKGTSPMLKLQRLDAQDSVLQDSLVDDEWQLHDTGLRPELSAEEPFGFVLGCIGGDNPMRARLLDALMLLGSTDLPWAQPFRTVDAPSDKVLALQMRISAGDRMAALLPAPLHSSRLLAELAARPAPPRLVAAMTSAVAAAGTAGAVPFEAVLHLLDLVQTMWMLCVCRRVLVVCEGERDAALWDHLITAEMLTRALPGPFGERHLADLLLVHVVAWPGAACTARVRRAAELAFVASPWAPACECGGGWGAGGANAPRVRVHRLTRGERGVLRPRARGASGAESQRPARVDVACVPEGAQRRDLDSLLLPALGGAAHAPPPSDPAPSEAAWLQGAQAAWEAAARSPDLAEYYARLERTALRGAAGWKLHSR</sequence>
<reference evidence="7" key="1">
    <citation type="journal article" date="2018" name="Algal Res.">
        <title>Characterization of plant carbon substrate utilization by Auxenochlorella protothecoides.</title>
        <authorList>
            <person name="Vogler B.W."/>
            <person name="Starkenburg S.R."/>
            <person name="Sudasinghe N."/>
            <person name="Schambach J.Y."/>
            <person name="Rollin J.A."/>
            <person name="Pattathil S."/>
            <person name="Barry A.N."/>
        </authorList>
    </citation>
    <scope>NUCLEOTIDE SEQUENCE [LARGE SCALE GENOMIC DNA]</scope>
    <source>
        <strain evidence="7">UTEX 25</strain>
    </source>
</reference>
<dbReference type="GO" id="GO:0005737">
    <property type="term" value="C:cytoplasm"/>
    <property type="evidence" value="ECO:0007669"/>
    <property type="project" value="UniProtKB-ARBA"/>
</dbReference>
<dbReference type="InterPro" id="IPR000352">
    <property type="entry name" value="Pep_chain_release_fac_I"/>
</dbReference>
<gene>
    <name evidence="6" type="ORF">APUTEX25_003414</name>
</gene>
<organism evidence="6 7">
    <name type="scientific">Auxenochlorella protothecoides</name>
    <name type="common">Green microalga</name>
    <name type="synonym">Chlorella protothecoides</name>
    <dbReference type="NCBI Taxonomy" id="3075"/>
    <lineage>
        <taxon>Eukaryota</taxon>
        <taxon>Viridiplantae</taxon>
        <taxon>Chlorophyta</taxon>
        <taxon>core chlorophytes</taxon>
        <taxon>Trebouxiophyceae</taxon>
        <taxon>Chlorellales</taxon>
        <taxon>Chlorellaceae</taxon>
        <taxon>Auxenochlorella</taxon>
    </lineage>
</organism>
<comment type="similarity">
    <text evidence="1">Belongs to the prokaryotic/mitochondrial release factor family.</text>
</comment>
<dbReference type="Pfam" id="PF03462">
    <property type="entry name" value="PCRF"/>
    <property type="match status" value="1"/>
</dbReference>
<dbReference type="FunFam" id="3.30.160.20:FF:000004">
    <property type="entry name" value="Peptide chain release factor 1"/>
    <property type="match status" value="1"/>
</dbReference>
<dbReference type="Gene3D" id="6.10.140.1950">
    <property type="match status" value="1"/>
</dbReference>
<dbReference type="InterPro" id="IPR050057">
    <property type="entry name" value="Prokaryotic/Mito_RF"/>
</dbReference>
<dbReference type="Gene3D" id="3.30.70.1660">
    <property type="match status" value="1"/>
</dbReference>
<dbReference type="SMART" id="SM00937">
    <property type="entry name" value="PCRF"/>
    <property type="match status" value="1"/>
</dbReference>
<evidence type="ECO:0000256" key="2">
    <source>
        <dbReference type="ARBA" id="ARBA00022481"/>
    </source>
</evidence>
<evidence type="ECO:0000313" key="6">
    <source>
        <dbReference type="EMBL" id="RMZ53592.1"/>
    </source>
</evidence>
<dbReference type="PANTHER" id="PTHR43804:SF7">
    <property type="entry name" value="LD18447P"/>
    <property type="match status" value="1"/>
</dbReference>
<dbReference type="GO" id="GO:0003747">
    <property type="term" value="F:translation release factor activity"/>
    <property type="evidence" value="ECO:0007669"/>
    <property type="project" value="InterPro"/>
</dbReference>
<accession>A0A3M7KW76</accession>
<feature type="domain" description="Prokaryotic-type class I peptide chain release factors" evidence="5">
    <location>
        <begin position="265"/>
        <end position="281"/>
    </location>
</feature>
<dbReference type="AlphaFoldDB" id="A0A3M7KW76"/>
<name>A0A3M7KW76_AUXPR</name>
<protein>
    <recommendedName>
        <fullName evidence="5">Prokaryotic-type class I peptide chain release factors domain-containing protein</fullName>
    </recommendedName>
</protein>
<dbReference type="SUPFAM" id="SSF75620">
    <property type="entry name" value="Release factor"/>
    <property type="match status" value="1"/>
</dbReference>
<evidence type="ECO:0000256" key="1">
    <source>
        <dbReference type="ARBA" id="ARBA00010835"/>
    </source>
</evidence>
<dbReference type="EMBL" id="QOKY01000197">
    <property type="protein sequence ID" value="RMZ53592.1"/>
    <property type="molecule type" value="Genomic_DNA"/>
</dbReference>
<feature type="non-terminal residue" evidence="6">
    <location>
        <position position="1"/>
    </location>
</feature>
<comment type="caution">
    <text evidence="6">The sequence shown here is derived from an EMBL/GenBank/DDBJ whole genome shotgun (WGS) entry which is preliminary data.</text>
</comment>